<evidence type="ECO:0000256" key="1">
    <source>
        <dbReference type="ARBA" id="ARBA00004651"/>
    </source>
</evidence>
<feature type="transmembrane region" description="Helical" evidence="6">
    <location>
        <begin position="31"/>
        <end position="51"/>
    </location>
</feature>
<evidence type="ECO:0000256" key="2">
    <source>
        <dbReference type="ARBA" id="ARBA00022475"/>
    </source>
</evidence>
<feature type="transmembrane region" description="Helical" evidence="6">
    <location>
        <begin position="426"/>
        <end position="446"/>
    </location>
</feature>
<dbReference type="Proteomes" id="UP001500167">
    <property type="component" value="Unassembled WGS sequence"/>
</dbReference>
<accession>A0ABP8A0P5</accession>
<evidence type="ECO:0000256" key="3">
    <source>
        <dbReference type="ARBA" id="ARBA00022692"/>
    </source>
</evidence>
<feature type="domain" description="MacB-like periplasmic core" evidence="8">
    <location>
        <begin position="511"/>
        <end position="641"/>
    </location>
</feature>
<feature type="transmembrane region" description="Helical" evidence="6">
    <location>
        <begin position="726"/>
        <end position="746"/>
    </location>
</feature>
<keyword evidence="4 6" id="KW-1133">Transmembrane helix</keyword>
<evidence type="ECO:0000259" key="8">
    <source>
        <dbReference type="Pfam" id="PF12704"/>
    </source>
</evidence>
<reference evidence="10" key="1">
    <citation type="journal article" date="2019" name="Int. J. Syst. Evol. Microbiol.">
        <title>The Global Catalogue of Microorganisms (GCM) 10K type strain sequencing project: providing services to taxonomists for standard genome sequencing and annotation.</title>
        <authorList>
            <consortium name="The Broad Institute Genomics Platform"/>
            <consortium name="The Broad Institute Genome Sequencing Center for Infectious Disease"/>
            <person name="Wu L."/>
            <person name="Ma J."/>
        </authorList>
    </citation>
    <scope>NUCLEOTIDE SEQUENCE [LARGE SCALE GENOMIC DNA]</scope>
    <source>
        <strain evidence="10">JCM 16722</strain>
    </source>
</reference>
<dbReference type="InterPro" id="IPR003838">
    <property type="entry name" value="ABC3_permease_C"/>
</dbReference>
<evidence type="ECO:0000256" key="4">
    <source>
        <dbReference type="ARBA" id="ARBA00022989"/>
    </source>
</evidence>
<feature type="transmembrane region" description="Helical" evidence="6">
    <location>
        <begin position="674"/>
        <end position="698"/>
    </location>
</feature>
<name>A0ABP8A0P5_9SPHI</name>
<feature type="transmembrane region" description="Helical" evidence="6">
    <location>
        <begin position="758"/>
        <end position="778"/>
    </location>
</feature>
<dbReference type="InterPro" id="IPR050250">
    <property type="entry name" value="Macrolide_Exporter_MacB"/>
</dbReference>
<feature type="transmembrane region" description="Helical" evidence="6">
    <location>
        <begin position="330"/>
        <end position="359"/>
    </location>
</feature>
<keyword evidence="3 6" id="KW-0812">Transmembrane</keyword>
<comment type="caution">
    <text evidence="9">The sequence shown here is derived from an EMBL/GenBank/DDBJ whole genome shotgun (WGS) entry which is preliminary data.</text>
</comment>
<evidence type="ECO:0000259" key="7">
    <source>
        <dbReference type="Pfam" id="PF02687"/>
    </source>
</evidence>
<evidence type="ECO:0000256" key="5">
    <source>
        <dbReference type="ARBA" id="ARBA00023136"/>
    </source>
</evidence>
<evidence type="ECO:0000313" key="9">
    <source>
        <dbReference type="EMBL" id="GAA4175117.1"/>
    </source>
</evidence>
<feature type="domain" description="ABC3 transporter permease C-terminal" evidence="7">
    <location>
        <begin position="676"/>
        <end position="790"/>
    </location>
</feature>
<evidence type="ECO:0000313" key="10">
    <source>
        <dbReference type="Proteomes" id="UP001500167"/>
    </source>
</evidence>
<feature type="domain" description="ABC3 transporter permease C-terminal" evidence="7">
    <location>
        <begin position="292"/>
        <end position="403"/>
    </location>
</feature>
<feature type="transmembrane region" description="Helical" evidence="6">
    <location>
        <begin position="288"/>
        <end position="309"/>
    </location>
</feature>
<dbReference type="Pfam" id="PF12704">
    <property type="entry name" value="MacB_PCD"/>
    <property type="match status" value="2"/>
</dbReference>
<feature type="transmembrane region" description="Helical" evidence="6">
    <location>
        <begin position="379"/>
        <end position="405"/>
    </location>
</feature>
<dbReference type="EMBL" id="BAAAZK010000005">
    <property type="protein sequence ID" value="GAA4175117.1"/>
    <property type="molecule type" value="Genomic_DNA"/>
</dbReference>
<organism evidence="9 10">
    <name type="scientific">Sphingobacterium ginsenosidimutans</name>
    <dbReference type="NCBI Taxonomy" id="687845"/>
    <lineage>
        <taxon>Bacteria</taxon>
        <taxon>Pseudomonadati</taxon>
        <taxon>Bacteroidota</taxon>
        <taxon>Sphingobacteriia</taxon>
        <taxon>Sphingobacteriales</taxon>
        <taxon>Sphingobacteriaceae</taxon>
        <taxon>Sphingobacterium</taxon>
    </lineage>
</organism>
<keyword evidence="10" id="KW-1185">Reference proteome</keyword>
<feature type="domain" description="MacB-like periplasmic core" evidence="8">
    <location>
        <begin position="30"/>
        <end position="244"/>
    </location>
</feature>
<dbReference type="InterPro" id="IPR025857">
    <property type="entry name" value="MacB_PCD"/>
</dbReference>
<gene>
    <name evidence="9" type="ORF">GCM10022218_20490</name>
</gene>
<dbReference type="Pfam" id="PF02687">
    <property type="entry name" value="FtsX"/>
    <property type="match status" value="2"/>
</dbReference>
<keyword evidence="5 6" id="KW-0472">Membrane</keyword>
<keyword evidence="2" id="KW-1003">Cell membrane</keyword>
<sequence>MNNFIKNRNNMFKNHIKIAWRNLWKIKSYSIINIIGLCIGMTAVLIIGIWVQNQLQFDNFYSDKENIYKVLNKNRNDEGKISLQEYTSGQASPALIADYPEVERAARIYWSISKLLSFGDKKIKSKGNEVDPAFIQMFDFKLLKGNNNKALGETRNIILTESLAKSIFGEKDPLDQTIILDNKEPYKVSAIMQDLPGNTNFDFTYLIPLVNAEGYSPNWNTIAFTTYIQLKKGTNVDAFNNKLIDIIKKKTNSELGGSLFLYPISKMHLYSKFEQGIPVGGKIDQVKLVTGIGLLILLIACINFINLSTARSQKRAKEVAIRKVVGAQRFNLIAQFLTESLLLAIISGTLAITLAILTLPLFNTIFDKPLVLALSDPTIWLALIGFIFLTGILAGLYPAFVLSGFKPIKSLKIFRSSKKIALNFRELLVIFQFGVAIILIIATIVVRRQIEYAGQRDVGYTTSQLIEIGMEGDMGKNYEAIKSELLNNGIATAVTRSGSSITSNAGSAWGGFSWEGSTPEQGKKMGFNLGRTESDLIKTLGLKLIAGRDIDYARLAADSSAVLLNEAAIKEMNLKNPVGTYLKWGSTTYTIVGVINDYISGSPYNPVTPMLIYATKKSLYNLIIRTNPGSSVQDQLKQIEQIIKKFNPAYPFEYQFVDQKFAGKFKDQQQTARLAFIFSGLAIFISCLGLFGLASYIAELRTKEIGIRKVLGASVSGITTMLSKDFIKLVIISIVLASPIAWWAMNKWLQDFSYRIEIQWWIFALAGAAAVLVAFVTVSSQAIRAANHNPVKTLRDE</sequence>
<evidence type="ECO:0000256" key="6">
    <source>
        <dbReference type="SAM" id="Phobius"/>
    </source>
</evidence>
<comment type="subcellular location">
    <subcellularLocation>
        <location evidence="1">Cell membrane</location>
        <topology evidence="1">Multi-pass membrane protein</topology>
    </subcellularLocation>
</comment>
<protein>
    <submittedName>
        <fullName evidence="9">ABC transporter permease</fullName>
    </submittedName>
</protein>
<proteinExistence type="predicted"/>
<dbReference type="PANTHER" id="PTHR30572:SF18">
    <property type="entry name" value="ABC-TYPE MACROLIDE FAMILY EXPORT SYSTEM PERMEASE COMPONENT 2"/>
    <property type="match status" value="1"/>
</dbReference>
<dbReference type="PANTHER" id="PTHR30572">
    <property type="entry name" value="MEMBRANE COMPONENT OF TRANSPORTER-RELATED"/>
    <property type="match status" value="1"/>
</dbReference>